<dbReference type="PANTHER" id="PTHR35201:SF4">
    <property type="entry name" value="BETA-PINACENE SYNTHASE-RELATED"/>
    <property type="match status" value="1"/>
</dbReference>
<dbReference type="InterPro" id="IPR008949">
    <property type="entry name" value="Isoprenoid_synthase_dom_sf"/>
</dbReference>
<dbReference type="GO" id="GO:0046872">
    <property type="term" value="F:metal ion binding"/>
    <property type="evidence" value="ECO:0007669"/>
    <property type="project" value="UniProtKB-KW"/>
</dbReference>
<keyword evidence="6" id="KW-1185">Reference proteome</keyword>
<protein>
    <recommendedName>
        <fullName evidence="4">Terpene synthase</fullName>
        <ecNumber evidence="4">4.2.3.-</ecNumber>
    </recommendedName>
</protein>
<evidence type="ECO:0000313" key="6">
    <source>
        <dbReference type="Proteomes" id="UP001232148"/>
    </source>
</evidence>
<dbReference type="PANTHER" id="PTHR35201">
    <property type="entry name" value="TERPENE SYNTHASE"/>
    <property type="match status" value="1"/>
</dbReference>
<proteinExistence type="inferred from homology"/>
<sequence>MPSSLAQSRLSLHPILRRPESNSATIQEPTREAILQPTREAILQQLHGQIVRIPDLGKLMIGWSKDMSPYVEEVNSKILESIETHAVNETVRTRLTKAMLSEQLAGWYPYASSDRIKALTSFQVWMFIIDDMLDQYSLVHKFNFKALHMMLTDCQDFIERSLSVSTTPETSNRQYQDHNAVVSFEAYAKAVCLYYSDNYSYRTRIAKEATETLNGYRQEALNRHAGRIPSLEEYLSYREASSCIMQVVVNLEFANGISLPEEVMASAEMQKLYHAAVAVLWIVNDIVSVRKEIKEGFVENLVVLLANSNMQQGLDATVARLEHEVAAVNEASDAATARFADTPYRDDVLLLVRNCKNMCMANWIWSLKTPRYCLWDIDPDTEGGFTFTVDGQPEEL</sequence>
<comment type="cofactor">
    <cofactor evidence="1 4">
        <name>Mg(2+)</name>
        <dbReference type="ChEBI" id="CHEBI:18420"/>
    </cofactor>
</comment>
<dbReference type="GO" id="GO:0010333">
    <property type="term" value="F:terpene synthase activity"/>
    <property type="evidence" value="ECO:0007669"/>
    <property type="project" value="InterPro"/>
</dbReference>
<dbReference type="Pfam" id="PF19086">
    <property type="entry name" value="Terpene_syn_C_2"/>
    <property type="match status" value="1"/>
</dbReference>
<keyword evidence="4" id="KW-0456">Lyase</keyword>
<dbReference type="GO" id="GO:0008299">
    <property type="term" value="P:isoprenoid biosynthetic process"/>
    <property type="evidence" value="ECO:0007669"/>
    <property type="project" value="UniProtKB-ARBA"/>
</dbReference>
<gene>
    <name evidence="5" type="ORF">LX32DRAFT_706815</name>
</gene>
<organism evidence="5 6">
    <name type="scientific">Colletotrichum zoysiae</name>
    <dbReference type="NCBI Taxonomy" id="1216348"/>
    <lineage>
        <taxon>Eukaryota</taxon>
        <taxon>Fungi</taxon>
        <taxon>Dikarya</taxon>
        <taxon>Ascomycota</taxon>
        <taxon>Pezizomycotina</taxon>
        <taxon>Sordariomycetes</taxon>
        <taxon>Hypocreomycetidae</taxon>
        <taxon>Glomerellales</taxon>
        <taxon>Glomerellaceae</taxon>
        <taxon>Colletotrichum</taxon>
        <taxon>Colletotrichum graminicola species complex</taxon>
    </lineage>
</organism>
<reference evidence="5" key="1">
    <citation type="submission" date="2021-06" db="EMBL/GenBank/DDBJ databases">
        <title>Comparative genomics, transcriptomics and evolutionary studies reveal genomic signatures of adaptation to plant cell wall in hemibiotrophic fungi.</title>
        <authorList>
            <consortium name="DOE Joint Genome Institute"/>
            <person name="Baroncelli R."/>
            <person name="Diaz J.F."/>
            <person name="Benocci T."/>
            <person name="Peng M."/>
            <person name="Battaglia E."/>
            <person name="Haridas S."/>
            <person name="Andreopoulos W."/>
            <person name="Labutti K."/>
            <person name="Pangilinan J."/>
            <person name="Floch G.L."/>
            <person name="Makela M.R."/>
            <person name="Henrissat B."/>
            <person name="Grigoriev I.V."/>
            <person name="Crouch J.A."/>
            <person name="De Vries R.P."/>
            <person name="Sukno S.A."/>
            <person name="Thon M.R."/>
        </authorList>
    </citation>
    <scope>NUCLEOTIDE SEQUENCE</scope>
    <source>
        <strain evidence="5">MAFF235873</strain>
    </source>
</reference>
<evidence type="ECO:0000256" key="1">
    <source>
        <dbReference type="ARBA" id="ARBA00001946"/>
    </source>
</evidence>
<dbReference type="SUPFAM" id="SSF48576">
    <property type="entry name" value="Terpenoid synthases"/>
    <property type="match status" value="1"/>
</dbReference>
<dbReference type="SFLD" id="SFLDG01020">
    <property type="entry name" value="Terpene_Cyclase_Like_2"/>
    <property type="match status" value="1"/>
</dbReference>
<accession>A0AAD9H7K1</accession>
<dbReference type="AlphaFoldDB" id="A0AAD9H7K1"/>
<keyword evidence="3 4" id="KW-0460">Magnesium</keyword>
<dbReference type="Gene3D" id="1.10.600.10">
    <property type="entry name" value="Farnesyl Diphosphate Synthase"/>
    <property type="match status" value="1"/>
</dbReference>
<name>A0AAD9H7K1_9PEZI</name>
<keyword evidence="4" id="KW-0479">Metal-binding</keyword>
<evidence type="ECO:0000256" key="2">
    <source>
        <dbReference type="ARBA" id="ARBA00006333"/>
    </source>
</evidence>
<evidence type="ECO:0000256" key="4">
    <source>
        <dbReference type="RuleBase" id="RU366034"/>
    </source>
</evidence>
<dbReference type="EC" id="4.2.3.-" evidence="4"/>
<comment type="caution">
    <text evidence="5">The sequence shown here is derived from an EMBL/GenBank/DDBJ whole genome shotgun (WGS) entry which is preliminary data.</text>
</comment>
<dbReference type="EMBL" id="MU842981">
    <property type="protein sequence ID" value="KAK2023941.1"/>
    <property type="molecule type" value="Genomic_DNA"/>
</dbReference>
<dbReference type="SFLD" id="SFLDS00005">
    <property type="entry name" value="Isoprenoid_Synthase_Type_I"/>
    <property type="match status" value="1"/>
</dbReference>
<dbReference type="Proteomes" id="UP001232148">
    <property type="component" value="Unassembled WGS sequence"/>
</dbReference>
<dbReference type="InterPro" id="IPR034686">
    <property type="entry name" value="Terpene_cyclase-like_2"/>
</dbReference>
<evidence type="ECO:0000313" key="5">
    <source>
        <dbReference type="EMBL" id="KAK2023941.1"/>
    </source>
</evidence>
<comment type="similarity">
    <text evidence="2 4">Belongs to the terpene synthase family.</text>
</comment>
<evidence type="ECO:0000256" key="3">
    <source>
        <dbReference type="ARBA" id="ARBA00022842"/>
    </source>
</evidence>